<evidence type="ECO:0000259" key="6">
    <source>
        <dbReference type="SMART" id="SM00768"/>
    </source>
</evidence>
<dbReference type="InterPro" id="IPR044788">
    <property type="entry name" value="X8_dom_prot"/>
</dbReference>
<evidence type="ECO:0000256" key="5">
    <source>
        <dbReference type="SAM" id="SignalP"/>
    </source>
</evidence>
<reference evidence="7" key="1">
    <citation type="submission" date="2018-11" db="EMBL/GenBank/DDBJ databases">
        <authorList>
            <consortium name="Genoscope - CEA"/>
            <person name="William W."/>
        </authorList>
    </citation>
    <scope>NUCLEOTIDE SEQUENCE</scope>
</reference>
<dbReference type="PANTHER" id="PTHR31044">
    <property type="entry name" value="BETA-1,3 GLUCANASE"/>
    <property type="match status" value="1"/>
</dbReference>
<sequence length="124" mass="14093">MAKAHICLYFVIFLYLYSEGTFTRVNAEGHHGEWCVAKPATKKEKLQQIIDFARSKVNCADISNGGACYSPEDLLLHASVAMNNYYQAEGRHFWNCNFEGSGIIAITDPSEFHLIFFFFVSKQL</sequence>
<dbReference type="InterPro" id="IPR012946">
    <property type="entry name" value="X8"/>
</dbReference>
<comment type="subcellular location">
    <subcellularLocation>
        <location evidence="1">Cell membrane</location>
        <topology evidence="1">Lipid-anchor</topology>
        <topology evidence="1">GPI-anchor</topology>
    </subcellularLocation>
</comment>
<name>A0A3P6GD66_BRAOL</name>
<organism evidence="7">
    <name type="scientific">Brassica oleracea</name>
    <name type="common">Wild cabbage</name>
    <dbReference type="NCBI Taxonomy" id="3712"/>
    <lineage>
        <taxon>Eukaryota</taxon>
        <taxon>Viridiplantae</taxon>
        <taxon>Streptophyta</taxon>
        <taxon>Embryophyta</taxon>
        <taxon>Tracheophyta</taxon>
        <taxon>Spermatophyta</taxon>
        <taxon>Magnoliopsida</taxon>
        <taxon>eudicotyledons</taxon>
        <taxon>Gunneridae</taxon>
        <taxon>Pentapetalae</taxon>
        <taxon>rosids</taxon>
        <taxon>malvids</taxon>
        <taxon>Brassicales</taxon>
        <taxon>Brassicaceae</taxon>
        <taxon>Brassiceae</taxon>
        <taxon>Brassica</taxon>
    </lineage>
</organism>
<dbReference type="GO" id="GO:0098552">
    <property type="term" value="C:side of membrane"/>
    <property type="evidence" value="ECO:0007669"/>
    <property type="project" value="UniProtKB-KW"/>
</dbReference>
<evidence type="ECO:0000256" key="1">
    <source>
        <dbReference type="ARBA" id="ARBA00004609"/>
    </source>
</evidence>
<proteinExistence type="predicted"/>
<accession>A0A3P6GD66</accession>
<dbReference type="GO" id="GO:0005886">
    <property type="term" value="C:plasma membrane"/>
    <property type="evidence" value="ECO:0007669"/>
    <property type="project" value="UniProtKB-SubCell"/>
</dbReference>
<evidence type="ECO:0000256" key="2">
    <source>
        <dbReference type="ARBA" id="ARBA00022622"/>
    </source>
</evidence>
<keyword evidence="2" id="KW-0472">Membrane</keyword>
<feature type="chain" id="PRO_5017994572" description="X8 domain-containing protein" evidence="5">
    <location>
        <begin position="28"/>
        <end position="124"/>
    </location>
</feature>
<keyword evidence="3 5" id="KW-0732">Signal</keyword>
<dbReference type="AlphaFoldDB" id="A0A3P6GD66"/>
<keyword evidence="4" id="KW-0449">Lipoprotein</keyword>
<keyword evidence="2" id="KW-0336">GPI-anchor</keyword>
<dbReference type="GO" id="GO:0009506">
    <property type="term" value="C:plasmodesma"/>
    <property type="evidence" value="ECO:0007669"/>
    <property type="project" value="UniProtKB-ARBA"/>
</dbReference>
<dbReference type="PANTHER" id="PTHR31044:SF96">
    <property type="entry name" value="X8 DOMAIN-CONTAINING PROTEIN"/>
    <property type="match status" value="1"/>
</dbReference>
<protein>
    <recommendedName>
        <fullName evidence="6">X8 domain-containing protein</fullName>
    </recommendedName>
</protein>
<dbReference type="SMART" id="SM00768">
    <property type="entry name" value="X8"/>
    <property type="match status" value="1"/>
</dbReference>
<evidence type="ECO:0000256" key="3">
    <source>
        <dbReference type="ARBA" id="ARBA00022729"/>
    </source>
</evidence>
<feature type="domain" description="X8" evidence="6">
    <location>
        <begin position="33"/>
        <end position="116"/>
    </location>
</feature>
<dbReference type="Gene3D" id="1.20.58.1040">
    <property type="match status" value="1"/>
</dbReference>
<dbReference type="Pfam" id="PF07983">
    <property type="entry name" value="X8"/>
    <property type="match status" value="1"/>
</dbReference>
<evidence type="ECO:0000313" key="7">
    <source>
        <dbReference type="EMBL" id="VDD54162.1"/>
    </source>
</evidence>
<keyword evidence="2" id="KW-0325">Glycoprotein</keyword>
<evidence type="ECO:0000256" key="4">
    <source>
        <dbReference type="ARBA" id="ARBA00023288"/>
    </source>
</evidence>
<dbReference type="EMBL" id="LR031879">
    <property type="protein sequence ID" value="VDD54162.1"/>
    <property type="molecule type" value="Genomic_DNA"/>
</dbReference>
<feature type="signal peptide" evidence="5">
    <location>
        <begin position="1"/>
        <end position="27"/>
    </location>
</feature>
<gene>
    <name evidence="7" type="ORF">BOLC8T47391H</name>
</gene>